<reference evidence="1" key="1">
    <citation type="submission" date="2014-11" db="EMBL/GenBank/DDBJ databases">
        <authorList>
            <person name="Amaro Gonzalez C."/>
        </authorList>
    </citation>
    <scope>NUCLEOTIDE SEQUENCE</scope>
</reference>
<dbReference type="EMBL" id="GBXM01087537">
    <property type="protein sequence ID" value="JAH21040.1"/>
    <property type="molecule type" value="Transcribed_RNA"/>
</dbReference>
<protein>
    <submittedName>
        <fullName evidence="1">Uncharacterized protein</fullName>
    </submittedName>
</protein>
<accession>A0A0E9QXS5</accession>
<dbReference type="AlphaFoldDB" id="A0A0E9QXS5"/>
<evidence type="ECO:0000313" key="1">
    <source>
        <dbReference type="EMBL" id="JAH21040.1"/>
    </source>
</evidence>
<organism evidence="1">
    <name type="scientific">Anguilla anguilla</name>
    <name type="common">European freshwater eel</name>
    <name type="synonym">Muraena anguilla</name>
    <dbReference type="NCBI Taxonomy" id="7936"/>
    <lineage>
        <taxon>Eukaryota</taxon>
        <taxon>Metazoa</taxon>
        <taxon>Chordata</taxon>
        <taxon>Craniata</taxon>
        <taxon>Vertebrata</taxon>
        <taxon>Euteleostomi</taxon>
        <taxon>Actinopterygii</taxon>
        <taxon>Neopterygii</taxon>
        <taxon>Teleostei</taxon>
        <taxon>Anguilliformes</taxon>
        <taxon>Anguillidae</taxon>
        <taxon>Anguilla</taxon>
    </lineage>
</organism>
<sequence length="29" mass="3094">MEQTELILDSGTEIELSFISARLGTAPTA</sequence>
<proteinExistence type="predicted"/>
<reference evidence="1" key="2">
    <citation type="journal article" date="2015" name="Fish Shellfish Immunol.">
        <title>Early steps in the European eel (Anguilla anguilla)-Vibrio vulnificus interaction in the gills: Role of the RtxA13 toxin.</title>
        <authorList>
            <person name="Callol A."/>
            <person name="Pajuelo D."/>
            <person name="Ebbesson L."/>
            <person name="Teles M."/>
            <person name="MacKenzie S."/>
            <person name="Amaro C."/>
        </authorList>
    </citation>
    <scope>NUCLEOTIDE SEQUENCE</scope>
</reference>
<name>A0A0E9QXS5_ANGAN</name>